<keyword evidence="2" id="KW-1185">Reference proteome</keyword>
<organism evidence="1 2">
    <name type="scientific">Paenibacillus aestuarii</name>
    <dbReference type="NCBI Taxonomy" id="516965"/>
    <lineage>
        <taxon>Bacteria</taxon>
        <taxon>Bacillati</taxon>
        <taxon>Bacillota</taxon>
        <taxon>Bacilli</taxon>
        <taxon>Bacillales</taxon>
        <taxon>Paenibacillaceae</taxon>
        <taxon>Paenibacillus</taxon>
    </lineage>
</organism>
<dbReference type="EMBL" id="JBHSMJ010000065">
    <property type="protein sequence ID" value="MFC5452939.1"/>
    <property type="molecule type" value="Genomic_DNA"/>
</dbReference>
<gene>
    <name evidence="1" type="ORF">ACFPOG_32525</name>
</gene>
<dbReference type="Gene3D" id="3.40.1440.10">
    <property type="entry name" value="GIY-YIG endonuclease"/>
    <property type="match status" value="1"/>
</dbReference>
<dbReference type="InterPro" id="IPR035901">
    <property type="entry name" value="GIY-YIG_endonuc_sf"/>
</dbReference>
<dbReference type="SUPFAM" id="SSF82771">
    <property type="entry name" value="GIY-YIG endonuclease"/>
    <property type="match status" value="1"/>
</dbReference>
<comment type="caution">
    <text evidence="1">The sequence shown here is derived from an EMBL/GenBank/DDBJ whole genome shotgun (WGS) entry which is preliminary data.</text>
</comment>
<sequence>MNRRKELQQMYKELKTEAGVYQIRNTVNGKIFIDTLRNVKSINGRQGLLGMGTHLNRQLQEEWKQYGADAFAFEFLETFEVKDEPFFDVKDELKKREAKWIEQLQPYDERGYHKRKSN</sequence>
<evidence type="ECO:0000313" key="2">
    <source>
        <dbReference type="Proteomes" id="UP001596044"/>
    </source>
</evidence>
<dbReference type="Proteomes" id="UP001596044">
    <property type="component" value="Unassembled WGS sequence"/>
</dbReference>
<proteinExistence type="predicted"/>
<dbReference type="CDD" id="cd10451">
    <property type="entry name" value="GIY-YIG_LuxR_like"/>
    <property type="match status" value="1"/>
</dbReference>
<reference evidence="2" key="1">
    <citation type="journal article" date="2019" name="Int. J. Syst. Evol. Microbiol.">
        <title>The Global Catalogue of Microorganisms (GCM) 10K type strain sequencing project: providing services to taxonomists for standard genome sequencing and annotation.</title>
        <authorList>
            <consortium name="The Broad Institute Genomics Platform"/>
            <consortium name="The Broad Institute Genome Sequencing Center for Infectious Disease"/>
            <person name="Wu L."/>
            <person name="Ma J."/>
        </authorList>
    </citation>
    <scope>NUCLEOTIDE SEQUENCE [LARGE SCALE GENOMIC DNA]</scope>
    <source>
        <strain evidence="2">KACC 11904</strain>
    </source>
</reference>
<accession>A0ABW0KI48</accession>
<protein>
    <submittedName>
        <fullName evidence="1">GIY-YIG nuclease family protein</fullName>
    </submittedName>
</protein>
<name>A0ABW0KI48_9BACL</name>
<dbReference type="RefSeq" id="WP_270879199.1">
    <property type="nucleotide sequence ID" value="NZ_JAQFVF010000023.1"/>
</dbReference>
<evidence type="ECO:0000313" key="1">
    <source>
        <dbReference type="EMBL" id="MFC5452939.1"/>
    </source>
</evidence>